<evidence type="ECO:0000313" key="9">
    <source>
        <dbReference type="EMBL" id="CAH1402329.1"/>
    </source>
</evidence>
<dbReference type="InterPro" id="IPR016024">
    <property type="entry name" value="ARM-type_fold"/>
</dbReference>
<dbReference type="PANTHER" id="PTHR12596">
    <property type="entry name" value="EXPORTIN 4,7-RELATED"/>
    <property type="match status" value="1"/>
</dbReference>
<keyword evidence="7" id="KW-0539">Nucleus</keyword>
<keyword evidence="10" id="KW-1185">Reference proteome</keyword>
<name>A0A9P0HHP9_NEZVI</name>
<keyword evidence="5" id="KW-0963">Cytoplasm</keyword>
<organism evidence="9 10">
    <name type="scientific">Nezara viridula</name>
    <name type="common">Southern green stink bug</name>
    <name type="synonym">Cimex viridulus</name>
    <dbReference type="NCBI Taxonomy" id="85310"/>
    <lineage>
        <taxon>Eukaryota</taxon>
        <taxon>Metazoa</taxon>
        <taxon>Ecdysozoa</taxon>
        <taxon>Arthropoda</taxon>
        <taxon>Hexapoda</taxon>
        <taxon>Insecta</taxon>
        <taxon>Pterygota</taxon>
        <taxon>Neoptera</taxon>
        <taxon>Paraneoptera</taxon>
        <taxon>Hemiptera</taxon>
        <taxon>Heteroptera</taxon>
        <taxon>Panheteroptera</taxon>
        <taxon>Pentatomomorpha</taxon>
        <taxon>Pentatomoidea</taxon>
        <taxon>Pentatomidae</taxon>
        <taxon>Pentatominae</taxon>
        <taxon>Nezara</taxon>
    </lineage>
</organism>
<gene>
    <name evidence="9" type="ORF">NEZAVI_LOCUS11175</name>
</gene>
<comment type="similarity">
    <text evidence="3">Belongs to the exportin family.</text>
</comment>
<proteinExistence type="inferred from homology"/>
<dbReference type="PANTHER" id="PTHR12596:SF1">
    <property type="entry name" value="EXPORTIN-4"/>
    <property type="match status" value="1"/>
</dbReference>
<dbReference type="GO" id="GO:0005643">
    <property type="term" value="C:nuclear pore"/>
    <property type="evidence" value="ECO:0007669"/>
    <property type="project" value="TreeGrafter"/>
</dbReference>
<sequence>MAVDFLSQLESAAKIMLAPPQYITGEQRNAAEAVFMNFRKTKTPYGLCKHIFESSTVDYVIFETASTLKEALIREWKDLSESELLELRQYLLEYTMQKPTLAPFVRERILQVIAIMVKRGSVNDYGIERGKILHDVEQLIMSGDLPRQVLGCSIISSLMIEYGNTVKSSDVGLTWETHFKAKKQFEATDLKKILQVCVRAFSQIIELPTPFEPRNVTLLKHLLSISESVFTWGFITSALPKRLIGAFEAAFEAEQFPSLKLTNRWRDLILDQNVVNLFFSIHWKIRDIPNLAHHSLSCLAQLASLNGTIVSEKELRTQYFSNYIQCFIKLVSSIEVLDREALGVSNIIRNLLTYYPPNLMVTLPDDLLYNFLEQVTRLTCFFTEGAAHEESIHWDDCMFMEACENLLKVWMTILHESQLFSDVFCKQAAIQIFNTYLKCHLCQPDGNRGTGRELEAEEIEETEEDDRVKFRDQLQSIGALGRRVPEHSIPLLAKLLENRTVSLHANLERIHQNAFNISNSNSLTYLFEDLHWLILISGHVVAMEGEGETALIPSELMQYSIRQRAPVDITLKVLASPNLPITEISGAVDSADHVVRLVSAVLRLCEVERKVVEAKLTQLLSPEVGASILWFLKIWSLAYLLPNETYYAEMSMPFLSAFGQHSEGAMWTVNYLLGKVESNLRTFSSEPTITDGSVQLLIGLVDLRDKAGFVLKSEGLWRILELHQRMDSRILPPLAKRGLMKAFVLAGAGLEDSTKREEYWNQILNPILEWFRNIIRQESFKQNFQDENIKSGIINILESFVGVAQGTQVMTVHSIFHLLSPLLSECANLAGVYCNFQMIIELILELFCDCARSMLCYLTPTESRVFYEACLQTIQMYARSNLGRRSLEAGTEEDAFHDIQLLMELLTTLLSKDFIDLSPAVDPVNGDNSGVTASDICLFGLNILMPLMTVDLLKFPSLCLQYYKMVTFVCELCPEKIMSLGEDLLRGILNTVQLGLQSFGQDVNNLCCDFIQALGTHVHSTGRHTTFTYLAPFVKLLMEMILLRQVNSDVLPNTGLALFVLICCYQEEYGRVVETWINAQNDPTIAQRLAAAFTDLTANVSLNTDRGQKARFKESFDKFIIDVHGFLLVK</sequence>
<dbReference type="Gene3D" id="1.25.10.10">
    <property type="entry name" value="Leucine-rich Repeat Variant"/>
    <property type="match status" value="2"/>
</dbReference>
<evidence type="ECO:0000256" key="7">
    <source>
        <dbReference type="ARBA" id="ARBA00023242"/>
    </source>
</evidence>
<dbReference type="InterPro" id="IPR011989">
    <property type="entry name" value="ARM-like"/>
</dbReference>
<evidence type="ECO:0000256" key="5">
    <source>
        <dbReference type="ARBA" id="ARBA00022490"/>
    </source>
</evidence>
<reference evidence="9" key="1">
    <citation type="submission" date="2022-01" db="EMBL/GenBank/DDBJ databases">
        <authorList>
            <person name="King R."/>
        </authorList>
    </citation>
    <scope>NUCLEOTIDE SEQUENCE</scope>
</reference>
<evidence type="ECO:0000256" key="3">
    <source>
        <dbReference type="ARBA" id="ARBA00009466"/>
    </source>
</evidence>
<evidence type="ECO:0000256" key="2">
    <source>
        <dbReference type="ARBA" id="ARBA00004496"/>
    </source>
</evidence>
<dbReference type="GO" id="GO:0006611">
    <property type="term" value="P:protein export from nucleus"/>
    <property type="evidence" value="ECO:0007669"/>
    <property type="project" value="TreeGrafter"/>
</dbReference>
<keyword evidence="6" id="KW-0653">Protein transport</keyword>
<dbReference type="AlphaFoldDB" id="A0A9P0HHP9"/>
<dbReference type="EMBL" id="OV725081">
    <property type="protein sequence ID" value="CAH1402329.1"/>
    <property type="molecule type" value="Genomic_DNA"/>
</dbReference>
<dbReference type="GO" id="GO:0005737">
    <property type="term" value="C:cytoplasm"/>
    <property type="evidence" value="ECO:0007669"/>
    <property type="project" value="UniProtKB-SubCell"/>
</dbReference>
<dbReference type="OrthoDB" id="5548448at2759"/>
<evidence type="ECO:0000256" key="1">
    <source>
        <dbReference type="ARBA" id="ARBA00004123"/>
    </source>
</evidence>
<keyword evidence="4" id="KW-0813">Transport</keyword>
<dbReference type="InterPro" id="IPR044189">
    <property type="entry name" value="XPO4/7-like"/>
</dbReference>
<dbReference type="SUPFAM" id="SSF48371">
    <property type="entry name" value="ARM repeat"/>
    <property type="match status" value="1"/>
</dbReference>
<dbReference type="Proteomes" id="UP001152798">
    <property type="component" value="Chromosome 5"/>
</dbReference>
<evidence type="ECO:0000256" key="8">
    <source>
        <dbReference type="ARBA" id="ARBA00040444"/>
    </source>
</evidence>
<evidence type="ECO:0000313" key="10">
    <source>
        <dbReference type="Proteomes" id="UP001152798"/>
    </source>
</evidence>
<protein>
    <recommendedName>
        <fullName evidence="8">Exportin-4</fullName>
    </recommendedName>
</protein>
<comment type="subcellular location">
    <subcellularLocation>
        <location evidence="2">Cytoplasm</location>
    </subcellularLocation>
    <subcellularLocation>
        <location evidence="1">Nucleus</location>
    </subcellularLocation>
</comment>
<dbReference type="GO" id="GO:0005049">
    <property type="term" value="F:nuclear export signal receptor activity"/>
    <property type="evidence" value="ECO:0007669"/>
    <property type="project" value="InterPro"/>
</dbReference>
<evidence type="ECO:0000256" key="4">
    <source>
        <dbReference type="ARBA" id="ARBA00022448"/>
    </source>
</evidence>
<accession>A0A9P0HHP9</accession>
<evidence type="ECO:0000256" key="6">
    <source>
        <dbReference type="ARBA" id="ARBA00022927"/>
    </source>
</evidence>